<accession>A0A7C3PQR6</accession>
<organism evidence="1">
    <name type="scientific">Oscillatoriales cyanobacterium SpSt-418</name>
    <dbReference type="NCBI Taxonomy" id="2282169"/>
    <lineage>
        <taxon>Bacteria</taxon>
        <taxon>Bacillati</taxon>
        <taxon>Cyanobacteriota</taxon>
        <taxon>Cyanophyceae</taxon>
        <taxon>Oscillatoriophycideae</taxon>
        <taxon>Oscillatoriales</taxon>
    </lineage>
</organism>
<proteinExistence type="predicted"/>
<dbReference type="AlphaFoldDB" id="A0A7C3PQR6"/>
<reference evidence="1" key="1">
    <citation type="journal article" date="2020" name="mSystems">
        <title>Genome- and Community-Level Interaction Insights into Carbon Utilization and Element Cycling Functions of Hydrothermarchaeota in Hydrothermal Sediment.</title>
        <authorList>
            <person name="Zhou Z."/>
            <person name="Liu Y."/>
            <person name="Xu W."/>
            <person name="Pan J."/>
            <person name="Luo Z.H."/>
            <person name="Li M."/>
        </authorList>
    </citation>
    <scope>NUCLEOTIDE SEQUENCE [LARGE SCALE GENOMIC DNA]</scope>
    <source>
        <strain evidence="1">SpSt-418</strain>
    </source>
</reference>
<evidence type="ECO:0000313" key="1">
    <source>
        <dbReference type="EMBL" id="HFM99577.1"/>
    </source>
</evidence>
<dbReference type="Gene3D" id="3.40.50.1820">
    <property type="entry name" value="alpha/beta hydrolase"/>
    <property type="match status" value="1"/>
</dbReference>
<dbReference type="InterPro" id="IPR029058">
    <property type="entry name" value="AB_hydrolase_fold"/>
</dbReference>
<dbReference type="EMBL" id="DSRU01000257">
    <property type="protein sequence ID" value="HFM99577.1"/>
    <property type="molecule type" value="Genomic_DNA"/>
</dbReference>
<protein>
    <recommendedName>
        <fullName evidence="2">Alpha/beta hydrolase</fullName>
    </recommendedName>
</protein>
<dbReference type="SUPFAM" id="SSF53474">
    <property type="entry name" value="alpha/beta-Hydrolases"/>
    <property type="match status" value="1"/>
</dbReference>
<comment type="caution">
    <text evidence="1">The sequence shown here is derived from an EMBL/GenBank/DDBJ whole genome shotgun (WGS) entry which is preliminary data.</text>
</comment>
<sequence>MSVHLVVCPGFHAPELTRHFLEAVRAVALHHNAAVAAWLTDINVTIAEEGHPPYLGLSVDWLRDRIEADHPPPALLLIGFSAGVVGAIQTAVAWQLHQHPVRALIAVDGWGVPLTGDFPIHRVSHDAWTHWSSVALGGNATHFYAEPAVNHLDLWRSPQTAIGWQISPNAAYRSQTTAAQLLVDLIALYIHNQPER</sequence>
<evidence type="ECO:0008006" key="2">
    <source>
        <dbReference type="Google" id="ProtNLM"/>
    </source>
</evidence>
<gene>
    <name evidence="1" type="ORF">ENR64_17820</name>
</gene>
<name>A0A7C3PQR6_9CYAN</name>